<name>A0A212QGM3_RHOAC</name>
<gene>
    <name evidence="1" type="ORF">SAMN06265338_101572</name>
</gene>
<organism evidence="1 2">
    <name type="scientific">Rhodoblastus acidophilus</name>
    <name type="common">Rhodopseudomonas acidophila</name>
    <dbReference type="NCBI Taxonomy" id="1074"/>
    <lineage>
        <taxon>Bacteria</taxon>
        <taxon>Pseudomonadati</taxon>
        <taxon>Pseudomonadota</taxon>
        <taxon>Alphaproteobacteria</taxon>
        <taxon>Hyphomicrobiales</taxon>
        <taxon>Rhodoblastaceae</taxon>
        <taxon>Rhodoblastus</taxon>
    </lineage>
</organism>
<proteinExistence type="predicted"/>
<dbReference type="EMBL" id="FYDG01000001">
    <property type="protein sequence ID" value="SNB58387.1"/>
    <property type="molecule type" value="Genomic_DNA"/>
</dbReference>
<evidence type="ECO:0000313" key="1">
    <source>
        <dbReference type="EMBL" id="SNB58387.1"/>
    </source>
</evidence>
<keyword evidence="2" id="KW-1185">Reference proteome</keyword>
<protein>
    <submittedName>
        <fullName evidence="1">Uncharacterized protein</fullName>
    </submittedName>
</protein>
<dbReference type="AlphaFoldDB" id="A0A212QGM3"/>
<accession>A0A212QGM3</accession>
<evidence type="ECO:0000313" key="2">
    <source>
        <dbReference type="Proteomes" id="UP000198418"/>
    </source>
</evidence>
<sequence>MVDNILIMGTSNSLLKRGWVEGLRKALPNANIVNISIGGSPGTQYCCAIPQYDFSKFDYVVFDSVPNDELGEDFIGDPMFLNRVTFEIVSTIAAQTKVIVLGFCMARHAVKPSDIYLERRRIAAICGAQFISMREFAMRYGHSILGGSDDLIFETYAHPRQAIQNRVGFELGALLAQGAFPESGIRAESFAHHFSTFDPAAADSTVGAVVNKKNSLMDVNFRVFDGDYTYPVPVDLPCVGFYMDILNTRCYVKLAGPKGARVKEYMFNIQPEKFEVRFIPILNGFSVSEMTVAGRFLPFERSAFSTLANWPNKLRPAQLTLGKMGFWGGAAYAASPRRESDALVLHRAIEAKISAQYAARPEQHWQTPTGFE</sequence>
<reference evidence="2" key="1">
    <citation type="submission" date="2017-06" db="EMBL/GenBank/DDBJ databases">
        <authorList>
            <person name="Varghese N."/>
            <person name="Submissions S."/>
        </authorList>
    </citation>
    <scope>NUCLEOTIDE SEQUENCE [LARGE SCALE GENOMIC DNA]</scope>
    <source>
        <strain evidence="2">DSM 137</strain>
    </source>
</reference>
<dbReference type="Proteomes" id="UP000198418">
    <property type="component" value="Unassembled WGS sequence"/>
</dbReference>